<proteinExistence type="predicted"/>
<dbReference type="Pfam" id="PF10092">
    <property type="entry name" value="DUF2330"/>
    <property type="match status" value="1"/>
</dbReference>
<dbReference type="InterPro" id="IPR019283">
    <property type="entry name" value="DUF2330"/>
</dbReference>
<organism evidence="1 2">
    <name type="scientific">Nannocystis exedens</name>
    <dbReference type="NCBI Taxonomy" id="54"/>
    <lineage>
        <taxon>Bacteria</taxon>
        <taxon>Pseudomonadati</taxon>
        <taxon>Myxococcota</taxon>
        <taxon>Polyangia</taxon>
        <taxon>Nannocystales</taxon>
        <taxon>Nannocystaceae</taxon>
        <taxon>Nannocystis</taxon>
    </lineage>
</organism>
<evidence type="ECO:0008006" key="3">
    <source>
        <dbReference type="Google" id="ProtNLM"/>
    </source>
</evidence>
<dbReference type="EMBL" id="FOMX01000025">
    <property type="protein sequence ID" value="SFF00923.1"/>
    <property type="molecule type" value="Genomic_DNA"/>
</dbReference>
<reference evidence="2" key="1">
    <citation type="submission" date="2016-10" db="EMBL/GenBank/DDBJ databases">
        <authorList>
            <person name="Varghese N."/>
            <person name="Submissions S."/>
        </authorList>
    </citation>
    <scope>NUCLEOTIDE SEQUENCE [LARGE SCALE GENOMIC DNA]</scope>
    <source>
        <strain evidence="2">ATCC 25963</strain>
    </source>
</reference>
<protein>
    <recommendedName>
        <fullName evidence="3">DUF2330 domain-containing protein</fullName>
    </recommendedName>
</protein>
<name>A0A1I2F7B9_9BACT</name>
<evidence type="ECO:0000313" key="1">
    <source>
        <dbReference type="EMBL" id="SFF00923.1"/>
    </source>
</evidence>
<evidence type="ECO:0000313" key="2">
    <source>
        <dbReference type="Proteomes" id="UP000199400"/>
    </source>
</evidence>
<dbReference type="STRING" id="54.SAMN02745121_06486"/>
<sequence length="574" mass="61978">MREMLRRSLVVSVGLVAGLALWLSPTPARACGGFFCDLVNNQPTPVDQTGENILFAIDEDAGTVEAHIQIQYTGDPQKFGWVIPVTAEPDFAVGSELLFTNLLAATVPTYSFTVARDCADDDDPSFGCAVVSLDGGVAGSGGDDIGTEGTSDTSGFEVVKREIVGPFEIVVLKGGTADEVWQWLAAAGYYQDPAAGPIMQEYLDEGFYFAAAKLRHGAGVEELQPIVMTYAGTTPCVPLRLTGIAAVPDMGVRVFGLGHSRYAPSNYRHVELNDVAIDWTTSADNYTDVVRRAIDAPMADGHGFVTEYAGPSSVVNTAGVFSGRWDADTFVEAMPINAGISVIDALVEQGLVDCSFEGCAYNHPQLLPLLRTYLPAPPGVPEDIFYADMLAYEDMIDLDAWSGPAFAKAMQERIIDPGRRAVDLLARWPYLSRMLTIISPEEMTVDPEFIQNPDLGDVSNLRQGIMEIPCAGSNRMRMPNGRGVLLDESGNWPVFTDMPAAQRVEQIAPAGAPQLLQDFDPQIVASLKASNARFDYDDGDGVRCALRRGSWSAALGLGVVFGFAWRGRRRRPAL</sequence>
<dbReference type="AlphaFoldDB" id="A0A1I2F7B9"/>
<dbReference type="Proteomes" id="UP000199400">
    <property type="component" value="Unassembled WGS sequence"/>
</dbReference>
<gene>
    <name evidence="1" type="ORF">SAMN02745121_06486</name>
</gene>
<keyword evidence="2" id="KW-1185">Reference proteome</keyword>
<accession>A0A1I2F7B9</accession>